<dbReference type="InterPro" id="IPR038352">
    <property type="entry name" value="Imelysin_sf"/>
</dbReference>
<dbReference type="Proteomes" id="UP001595710">
    <property type="component" value="Unassembled WGS sequence"/>
</dbReference>
<keyword evidence="2" id="KW-1185">Reference proteome</keyword>
<sequence length="291" mass="32773">MKRFLFLLATGFYSLLGSLSAEENRYDLDVLRQFKTYTAQLENAVTSQCATGSGVHFTQLWTETASQWFLIKGLGLPALEFLQLDHQVVFWPDSKDRLRQQVINALTTQPSSSQLDALPNSVMSLSAIEYIQTLTPSDKHCQWQKAIMEKQTGVAIKLFELQQYYEFSTFEQVTALHSSVLLSQSLLKEVLSNSDKVNWALAPGWRSQSGWPILQALSAQINTLFTQLDPGSDQRARTEQLLSQVINSDLSLTQSELTNLNQQLKSLAQYIENDLASSLDVYLGFNNFDGD</sequence>
<dbReference type="EMBL" id="JBHRYN010000011">
    <property type="protein sequence ID" value="MFC3701789.1"/>
    <property type="molecule type" value="Genomic_DNA"/>
</dbReference>
<dbReference type="Gene3D" id="1.20.1420.20">
    <property type="entry name" value="M75 peptidase, HXXE motif"/>
    <property type="match status" value="2"/>
</dbReference>
<evidence type="ECO:0000313" key="1">
    <source>
        <dbReference type="EMBL" id="MFC3701789.1"/>
    </source>
</evidence>
<accession>A0ABV7WSG0</accession>
<reference evidence="2" key="1">
    <citation type="journal article" date="2019" name="Int. J. Syst. Evol. Microbiol.">
        <title>The Global Catalogue of Microorganisms (GCM) 10K type strain sequencing project: providing services to taxonomists for standard genome sequencing and annotation.</title>
        <authorList>
            <consortium name="The Broad Institute Genomics Platform"/>
            <consortium name="The Broad Institute Genome Sequencing Center for Infectious Disease"/>
            <person name="Wu L."/>
            <person name="Ma J."/>
        </authorList>
    </citation>
    <scope>NUCLEOTIDE SEQUENCE [LARGE SCALE GENOMIC DNA]</scope>
    <source>
        <strain evidence="2">CECT 8288</strain>
    </source>
</reference>
<comment type="caution">
    <text evidence="1">The sequence shown here is derived from an EMBL/GenBank/DDBJ whole genome shotgun (WGS) entry which is preliminary data.</text>
</comment>
<name>A0ABV7WSG0_9GAMM</name>
<protein>
    <recommendedName>
        <fullName evidence="3">Imelysin-like domain-containing protein</fullName>
    </recommendedName>
</protein>
<evidence type="ECO:0008006" key="3">
    <source>
        <dbReference type="Google" id="ProtNLM"/>
    </source>
</evidence>
<dbReference type="RefSeq" id="WP_290283201.1">
    <property type="nucleotide sequence ID" value="NZ_JAUFQI010000001.1"/>
</dbReference>
<evidence type="ECO:0000313" key="2">
    <source>
        <dbReference type="Proteomes" id="UP001595710"/>
    </source>
</evidence>
<organism evidence="1 2">
    <name type="scientific">Reinekea marina</name>
    <dbReference type="NCBI Taxonomy" id="1310421"/>
    <lineage>
        <taxon>Bacteria</taxon>
        <taxon>Pseudomonadati</taxon>
        <taxon>Pseudomonadota</taxon>
        <taxon>Gammaproteobacteria</taxon>
        <taxon>Oceanospirillales</taxon>
        <taxon>Saccharospirillaceae</taxon>
        <taxon>Reinekea</taxon>
    </lineage>
</organism>
<gene>
    <name evidence="1" type="ORF">ACFOND_09080</name>
</gene>
<proteinExistence type="predicted"/>